<keyword evidence="2" id="KW-0808">Transferase</keyword>
<dbReference type="InterPro" id="IPR050508">
    <property type="entry name" value="Methyltransf_Superfamily"/>
</dbReference>
<dbReference type="InterPro" id="IPR013216">
    <property type="entry name" value="Methyltransf_11"/>
</dbReference>
<dbReference type="PANTHER" id="PTHR42912">
    <property type="entry name" value="METHYLTRANSFERASE"/>
    <property type="match status" value="1"/>
</dbReference>
<protein>
    <submittedName>
        <fullName evidence="2">Class I SAM-dependent methyltransferase</fullName>
    </submittedName>
</protein>
<gene>
    <name evidence="2" type="ORF">FE633_41130</name>
</gene>
<feature type="domain" description="Methyltransferase type 11" evidence="1">
    <location>
        <begin position="58"/>
        <end position="152"/>
    </location>
</feature>
<evidence type="ECO:0000313" key="3">
    <source>
        <dbReference type="Proteomes" id="UP000305906"/>
    </source>
</evidence>
<dbReference type="CDD" id="cd02440">
    <property type="entry name" value="AdoMet_MTases"/>
    <property type="match status" value="1"/>
</dbReference>
<sequence length="209" mass="23478">MGWQRSPCQTRWSRPYRRLMPMNRAHRKLCSSEKWARMTRDLILPWALEDVRLGDDVLEIGPGYGANLRVLVEQVPRVTAVEIDKATAALLERKWGDRARILHADGAAVPVPGESFSSVVCFVMLHHVPTAAHQDRIFAEAYRVLRPGGVFAGCDSQPSFGFRVLHFRDTMNTVDPAGLPERLAKAGFTDVSLDRHPKSGAVRFRAHRA</sequence>
<dbReference type="GO" id="GO:0008757">
    <property type="term" value="F:S-adenosylmethionine-dependent methyltransferase activity"/>
    <property type="evidence" value="ECO:0007669"/>
    <property type="project" value="InterPro"/>
</dbReference>
<dbReference type="SUPFAM" id="SSF53335">
    <property type="entry name" value="S-adenosyl-L-methionine-dependent methyltransferases"/>
    <property type="match status" value="1"/>
</dbReference>
<evidence type="ECO:0000313" key="2">
    <source>
        <dbReference type="EMBL" id="TLS40499.1"/>
    </source>
</evidence>
<keyword evidence="2" id="KW-0489">Methyltransferase</keyword>
<dbReference type="AlphaFoldDB" id="A0A5R9FDF2"/>
<proteinExistence type="predicted"/>
<dbReference type="PANTHER" id="PTHR42912:SF93">
    <property type="entry name" value="N6-ADENOSINE-METHYLTRANSFERASE TMT1A"/>
    <property type="match status" value="1"/>
</dbReference>
<dbReference type="Gene3D" id="3.40.50.150">
    <property type="entry name" value="Vaccinia Virus protein VP39"/>
    <property type="match status" value="1"/>
</dbReference>
<dbReference type="InterPro" id="IPR029063">
    <property type="entry name" value="SAM-dependent_MTases_sf"/>
</dbReference>
<dbReference type="Pfam" id="PF08241">
    <property type="entry name" value="Methyltransf_11"/>
    <property type="match status" value="1"/>
</dbReference>
<keyword evidence="3" id="KW-1185">Reference proteome</keyword>
<reference evidence="2 3" key="1">
    <citation type="submission" date="2019-05" db="EMBL/GenBank/DDBJ databases">
        <title>Streptomyces sp. NEAU-C151, a novel actinomycete isolated from soil.</title>
        <authorList>
            <person name="Han L."/>
            <person name="Jiang H."/>
        </authorList>
    </citation>
    <scope>NUCLEOTIDE SEQUENCE [LARGE SCALE GENOMIC DNA]</scope>
    <source>
        <strain evidence="2 3">NEAU-C151</strain>
    </source>
</reference>
<organism evidence="2 3">
    <name type="scientific">Streptomyces montanus</name>
    <dbReference type="NCBI Taxonomy" id="2580423"/>
    <lineage>
        <taxon>Bacteria</taxon>
        <taxon>Bacillati</taxon>
        <taxon>Actinomycetota</taxon>
        <taxon>Actinomycetes</taxon>
        <taxon>Kitasatosporales</taxon>
        <taxon>Streptomycetaceae</taxon>
        <taxon>Streptomyces</taxon>
    </lineage>
</organism>
<evidence type="ECO:0000259" key="1">
    <source>
        <dbReference type="Pfam" id="PF08241"/>
    </source>
</evidence>
<dbReference type="Proteomes" id="UP000305906">
    <property type="component" value="Unassembled WGS sequence"/>
</dbReference>
<dbReference type="EMBL" id="VBZC01000076">
    <property type="protein sequence ID" value="TLS40499.1"/>
    <property type="molecule type" value="Genomic_DNA"/>
</dbReference>
<comment type="caution">
    <text evidence="2">The sequence shown here is derived from an EMBL/GenBank/DDBJ whole genome shotgun (WGS) entry which is preliminary data.</text>
</comment>
<accession>A0A5R9FDF2</accession>
<dbReference type="GO" id="GO:0032259">
    <property type="term" value="P:methylation"/>
    <property type="evidence" value="ECO:0007669"/>
    <property type="project" value="UniProtKB-KW"/>
</dbReference>
<name>A0A5R9FDF2_9ACTN</name>